<dbReference type="Gene3D" id="3.40.50.1820">
    <property type="entry name" value="alpha/beta hydrolase"/>
    <property type="match status" value="1"/>
</dbReference>
<dbReference type="RefSeq" id="WP_088218631.1">
    <property type="nucleotide sequence ID" value="NZ_AP024590.1"/>
</dbReference>
<reference evidence="2" key="1">
    <citation type="submission" date="2021-04" db="EMBL/GenBank/DDBJ databases">
        <title>Difference and commonality of drug resistance evolution in various bacteria. and drug sensitivity profiles.</title>
        <authorList>
            <person name="Maeda T."/>
            <person name="Shibai A."/>
            <person name="Kawada K."/>
            <person name="Kotani H."/>
            <person name="Tarusawa Y."/>
            <person name="Tanabe K."/>
            <person name="Furusawa C."/>
        </authorList>
    </citation>
    <scope>NUCLEOTIDE SEQUENCE</scope>
    <source>
        <strain evidence="2">JCM 8580</strain>
    </source>
</reference>
<protein>
    <submittedName>
        <fullName evidence="2">Alpha/beta hydrolase</fullName>
    </submittedName>
</protein>
<evidence type="ECO:0000259" key="1">
    <source>
        <dbReference type="Pfam" id="PF00561"/>
    </source>
</evidence>
<dbReference type="GO" id="GO:0047372">
    <property type="term" value="F:monoacylglycerol lipase activity"/>
    <property type="evidence" value="ECO:0007669"/>
    <property type="project" value="TreeGrafter"/>
</dbReference>
<dbReference type="InterPro" id="IPR050266">
    <property type="entry name" value="AB_hydrolase_sf"/>
</dbReference>
<sequence>MKSFTSSVAGCQIRYHDLPGPGEPLVFIHGLGCASSYEYPRVVMDPAFSPRRVILIDLPGSGYSEKPEHYAYTTTVQAHAVTELLTGIGLTQFWLYGHSMGGSIAIEVANILQASLLGLIVSEPNFYKGGGQFSSGIAAIPQEKFVTEGYQGLIDKEASSWKGSLQSTLPVAVWRGATSLVAGIEPEWFSLFTALPVRKQLLFGEWSLPDRDFEAVQAQGIACRIIDDAGHAMSWENPTGLAQALSAFCTL</sequence>
<dbReference type="PANTHER" id="PTHR43798">
    <property type="entry name" value="MONOACYLGLYCEROL LIPASE"/>
    <property type="match status" value="1"/>
</dbReference>
<evidence type="ECO:0000313" key="3">
    <source>
        <dbReference type="Proteomes" id="UP000682928"/>
    </source>
</evidence>
<gene>
    <name evidence="2" type="ORF">ENKO_20850</name>
</gene>
<keyword evidence="2" id="KW-0378">Hydrolase</keyword>
<dbReference type="Proteomes" id="UP000682928">
    <property type="component" value="Chromosome"/>
</dbReference>
<dbReference type="PANTHER" id="PTHR43798:SF33">
    <property type="entry name" value="HYDROLASE, PUTATIVE (AFU_ORTHOLOGUE AFUA_2G14860)-RELATED"/>
    <property type="match status" value="1"/>
</dbReference>
<evidence type="ECO:0000313" key="2">
    <source>
        <dbReference type="EMBL" id="BCU55491.1"/>
    </source>
</evidence>
<dbReference type="InterPro" id="IPR029058">
    <property type="entry name" value="AB_hydrolase_fold"/>
</dbReference>
<dbReference type="EMBL" id="AP024590">
    <property type="protein sequence ID" value="BCU55491.1"/>
    <property type="molecule type" value="Genomic_DNA"/>
</dbReference>
<accession>A0AA86IQ52</accession>
<feature type="domain" description="AB hydrolase-1" evidence="1">
    <location>
        <begin position="24"/>
        <end position="124"/>
    </location>
</feature>
<organism evidence="2 3">
    <name type="scientific">Enterobacter kobei</name>
    <dbReference type="NCBI Taxonomy" id="208224"/>
    <lineage>
        <taxon>Bacteria</taxon>
        <taxon>Pseudomonadati</taxon>
        <taxon>Pseudomonadota</taxon>
        <taxon>Gammaproteobacteria</taxon>
        <taxon>Enterobacterales</taxon>
        <taxon>Enterobacteriaceae</taxon>
        <taxon>Enterobacter</taxon>
        <taxon>Enterobacter cloacae complex</taxon>
    </lineage>
</organism>
<dbReference type="AlphaFoldDB" id="A0AA86IQ52"/>
<dbReference type="InterPro" id="IPR000073">
    <property type="entry name" value="AB_hydrolase_1"/>
</dbReference>
<dbReference type="PRINTS" id="PR00111">
    <property type="entry name" value="ABHYDROLASE"/>
</dbReference>
<proteinExistence type="predicted"/>
<dbReference type="Pfam" id="PF00561">
    <property type="entry name" value="Abhydrolase_1"/>
    <property type="match status" value="1"/>
</dbReference>
<dbReference type="GO" id="GO:0016020">
    <property type="term" value="C:membrane"/>
    <property type="evidence" value="ECO:0007669"/>
    <property type="project" value="TreeGrafter"/>
</dbReference>
<dbReference type="SUPFAM" id="SSF53474">
    <property type="entry name" value="alpha/beta-Hydrolases"/>
    <property type="match status" value="1"/>
</dbReference>
<name>A0AA86IQ52_9ENTR</name>
<dbReference type="GO" id="GO:0046464">
    <property type="term" value="P:acylglycerol catabolic process"/>
    <property type="evidence" value="ECO:0007669"/>
    <property type="project" value="TreeGrafter"/>
</dbReference>